<evidence type="ECO:0000313" key="1">
    <source>
        <dbReference type="EMBL" id="WMT17220.1"/>
    </source>
</evidence>
<organism evidence="2 3">
    <name type="scientific">Serratia fonticola</name>
    <dbReference type="NCBI Taxonomy" id="47917"/>
    <lineage>
        <taxon>Bacteria</taxon>
        <taxon>Pseudomonadati</taxon>
        <taxon>Pseudomonadota</taxon>
        <taxon>Gammaproteobacteria</taxon>
        <taxon>Enterobacterales</taxon>
        <taxon>Yersiniaceae</taxon>
        <taxon>Serratia</taxon>
    </lineage>
</organism>
<dbReference type="RefSeq" id="WP_309206717.1">
    <property type="nucleotide sequence ID" value="NZ_CP133586.1"/>
</dbReference>
<protein>
    <submittedName>
        <fullName evidence="2">EexN family lipoprotein</fullName>
    </submittedName>
</protein>
<dbReference type="EMBL" id="CP133586">
    <property type="protein sequence ID" value="WMT17229.1"/>
    <property type="molecule type" value="Genomic_DNA"/>
</dbReference>
<gene>
    <name evidence="1" type="ORF">RFB13_13250</name>
    <name evidence="2" type="ORF">RFB13_13295</name>
</gene>
<name>A0ABY9PUS6_SERFO</name>
<dbReference type="InterPro" id="IPR047937">
    <property type="entry name" value="Eex_IncN-like"/>
</dbReference>
<evidence type="ECO:0000313" key="3">
    <source>
        <dbReference type="Proteomes" id="UP001235341"/>
    </source>
</evidence>
<dbReference type="EMBL" id="CP133586">
    <property type="protein sequence ID" value="WMT17220.1"/>
    <property type="molecule type" value="Genomic_DNA"/>
</dbReference>
<dbReference type="Proteomes" id="UP001235341">
    <property type="component" value="Chromosome"/>
</dbReference>
<reference evidence="2 3" key="1">
    <citation type="submission" date="2023-08" db="EMBL/GenBank/DDBJ databases">
        <title>Complete Genome and Methylome dissection of Serratia fonticola NEB369.</title>
        <authorList>
            <person name="Fomenkov A."/>
            <person name="Roberts R.D."/>
        </authorList>
    </citation>
    <scope>NUCLEOTIDE SEQUENCE [LARGE SCALE GENOMIC DNA]</scope>
    <source>
        <strain evidence="2 3">NEB369</strain>
    </source>
</reference>
<dbReference type="NCBIfam" id="NF033894">
    <property type="entry name" value="Eex_IncN"/>
    <property type="match status" value="1"/>
</dbReference>
<accession>A0ABY9PUS6</accession>
<keyword evidence="2" id="KW-0449">Lipoprotein</keyword>
<sequence>MKLKLLLLITLSISISGCDEEVVKSKQWWIEHPEEAVKKYLECKKLGNDTPNCRNVADVSMYLSKIHEPMKEIAKEEAGKIKKDRGL</sequence>
<proteinExistence type="predicted"/>
<keyword evidence="3" id="KW-1185">Reference proteome</keyword>
<evidence type="ECO:0000313" key="2">
    <source>
        <dbReference type="EMBL" id="WMT17229.1"/>
    </source>
</evidence>
<dbReference type="PROSITE" id="PS51257">
    <property type="entry name" value="PROKAR_LIPOPROTEIN"/>
    <property type="match status" value="1"/>
</dbReference>